<dbReference type="Proteomes" id="UP000037315">
    <property type="component" value="Unassembled WGS sequence"/>
</dbReference>
<dbReference type="Pfam" id="PF00455">
    <property type="entry name" value="DeoRC"/>
    <property type="match status" value="1"/>
</dbReference>
<name>A0A0J8VQ94_9ENTR</name>
<dbReference type="InterPro" id="IPR018356">
    <property type="entry name" value="Tscrpt_reg_HTH_DeoR_CS"/>
</dbReference>
<dbReference type="InterPro" id="IPR037171">
    <property type="entry name" value="NagB/RpiA_transferase-like"/>
</dbReference>
<reference evidence="5 6" key="1">
    <citation type="submission" date="2015-06" db="EMBL/GenBank/DDBJ databases">
        <title>Genome sequencing of Cronobacter sp. strain DJ34 isolated from petroleum contaminated sludge of Duliajan Oil Fields, Assam, India.</title>
        <authorList>
            <person name="Pal S."/>
            <person name="Banerjee T.D."/>
            <person name="Roy A."/>
            <person name="Sar P."/>
            <person name="Kazy S.K."/>
        </authorList>
    </citation>
    <scope>NUCLEOTIDE SEQUENCE [LARGE SCALE GENOMIC DNA]</scope>
    <source>
        <strain evidence="5 6">DJ34</strain>
    </source>
</reference>
<evidence type="ECO:0000259" key="4">
    <source>
        <dbReference type="PROSITE" id="PS51000"/>
    </source>
</evidence>
<dbReference type="STRING" id="1121863.GCA_000621185_01141"/>
<dbReference type="RefSeq" id="WP_048887454.1">
    <property type="nucleotide sequence ID" value="NZ_LFEJ01000009.1"/>
</dbReference>
<evidence type="ECO:0000256" key="2">
    <source>
        <dbReference type="ARBA" id="ARBA00023125"/>
    </source>
</evidence>
<organism evidence="5 6">
    <name type="scientific">Franconibacter pulveris</name>
    <dbReference type="NCBI Taxonomy" id="435910"/>
    <lineage>
        <taxon>Bacteria</taxon>
        <taxon>Pseudomonadati</taxon>
        <taxon>Pseudomonadota</taxon>
        <taxon>Gammaproteobacteria</taxon>
        <taxon>Enterobacterales</taxon>
        <taxon>Enterobacteriaceae</taxon>
        <taxon>Franconibacter</taxon>
    </lineage>
</organism>
<dbReference type="AlphaFoldDB" id="A0A0J8VQ94"/>
<evidence type="ECO:0000256" key="1">
    <source>
        <dbReference type="ARBA" id="ARBA00023015"/>
    </source>
</evidence>
<dbReference type="SUPFAM" id="SSF46785">
    <property type="entry name" value="Winged helix' DNA-binding domain"/>
    <property type="match status" value="1"/>
</dbReference>
<dbReference type="InterPro" id="IPR001034">
    <property type="entry name" value="DeoR_HTH"/>
</dbReference>
<evidence type="ECO:0000313" key="5">
    <source>
        <dbReference type="EMBL" id="KMV35643.1"/>
    </source>
</evidence>
<feature type="domain" description="HTH deoR-type" evidence="4">
    <location>
        <begin position="1"/>
        <end position="56"/>
    </location>
</feature>
<evidence type="ECO:0000256" key="3">
    <source>
        <dbReference type="ARBA" id="ARBA00023163"/>
    </source>
</evidence>
<dbReference type="PROSITE" id="PS00894">
    <property type="entry name" value="HTH_DEOR_1"/>
    <property type="match status" value="1"/>
</dbReference>
<dbReference type="EMBL" id="LFEJ01000009">
    <property type="protein sequence ID" value="KMV35643.1"/>
    <property type="molecule type" value="Genomic_DNA"/>
</dbReference>
<accession>A0A0J8VQ94</accession>
<dbReference type="Pfam" id="PF08220">
    <property type="entry name" value="HTH_DeoR"/>
    <property type="match status" value="1"/>
</dbReference>
<keyword evidence="1" id="KW-0805">Transcription regulation</keyword>
<dbReference type="PANTHER" id="PTHR30363:SF59">
    <property type="entry name" value="DEOR FAMILY REGULATORY PROTEIN"/>
    <property type="match status" value="1"/>
</dbReference>
<keyword evidence="6" id="KW-1185">Reference proteome</keyword>
<dbReference type="SMART" id="SM00420">
    <property type="entry name" value="HTH_DEOR"/>
    <property type="match status" value="1"/>
</dbReference>
<keyword evidence="2" id="KW-0238">DNA-binding</keyword>
<dbReference type="NCBIfam" id="NF040887">
    <property type="entry name" value="trans_reg_YciT"/>
    <property type="match status" value="1"/>
</dbReference>
<sequence>MNSRQQLILQMVIDQGRVSVAELAKMTGVSEVTIRQDLNLLEKQSYLRRTHGYAVPLDSDDVETRMMNNYPIKRQLAEFAANLVNDGETVFIENGSSNALLARTLAEQKNITLITVSSYIAHLLKETPCEVILLGGIYQKKSESMVGPLTRQYIQQVHFSKAFIGIDGWQPDTGFTGRDMMRADVVNAVLEKGSEAIILTDSSKFGAVHPYTLGPAAQFSRVITDDKLNPAAHQTLKQSGLTVDIVPHYPSL</sequence>
<proteinExistence type="predicted"/>
<dbReference type="PRINTS" id="PR00037">
    <property type="entry name" value="HTHLACR"/>
</dbReference>
<protein>
    <submittedName>
        <fullName evidence="5">DeoR faimly transcriptional regulator</fullName>
    </submittedName>
</protein>
<dbReference type="OrthoDB" id="9797223at2"/>
<dbReference type="PATRIC" id="fig|1656095.3.peg.1642"/>
<dbReference type="Gene3D" id="3.40.50.1360">
    <property type="match status" value="1"/>
</dbReference>
<dbReference type="GO" id="GO:0003700">
    <property type="term" value="F:DNA-binding transcription factor activity"/>
    <property type="evidence" value="ECO:0007669"/>
    <property type="project" value="InterPro"/>
</dbReference>
<dbReference type="Gene3D" id="1.10.10.10">
    <property type="entry name" value="Winged helix-like DNA-binding domain superfamily/Winged helix DNA-binding domain"/>
    <property type="match status" value="1"/>
</dbReference>
<evidence type="ECO:0000313" key="6">
    <source>
        <dbReference type="Proteomes" id="UP000037315"/>
    </source>
</evidence>
<keyword evidence="3" id="KW-0804">Transcription</keyword>
<gene>
    <name evidence="5" type="ORF">ACH50_04765</name>
</gene>
<comment type="caution">
    <text evidence="5">The sequence shown here is derived from an EMBL/GenBank/DDBJ whole genome shotgun (WGS) entry which is preliminary data.</text>
</comment>
<dbReference type="InterPro" id="IPR036388">
    <property type="entry name" value="WH-like_DNA-bd_sf"/>
</dbReference>
<dbReference type="InterPro" id="IPR036390">
    <property type="entry name" value="WH_DNA-bd_sf"/>
</dbReference>
<dbReference type="PROSITE" id="PS51000">
    <property type="entry name" value="HTH_DEOR_2"/>
    <property type="match status" value="1"/>
</dbReference>
<dbReference type="PANTHER" id="PTHR30363">
    <property type="entry name" value="HTH-TYPE TRANSCRIPTIONAL REGULATOR SRLR-RELATED"/>
    <property type="match status" value="1"/>
</dbReference>
<dbReference type="InterPro" id="IPR050313">
    <property type="entry name" value="Carb_Metab_HTH_regulators"/>
</dbReference>
<dbReference type="GO" id="GO:0003677">
    <property type="term" value="F:DNA binding"/>
    <property type="evidence" value="ECO:0007669"/>
    <property type="project" value="UniProtKB-KW"/>
</dbReference>
<dbReference type="SMART" id="SM01134">
    <property type="entry name" value="DeoRC"/>
    <property type="match status" value="1"/>
</dbReference>
<dbReference type="SUPFAM" id="SSF100950">
    <property type="entry name" value="NagB/RpiA/CoA transferase-like"/>
    <property type="match status" value="1"/>
</dbReference>
<dbReference type="InterPro" id="IPR014036">
    <property type="entry name" value="DeoR-like_C"/>
</dbReference>